<dbReference type="RefSeq" id="WP_123804154.1">
    <property type="nucleotide sequence ID" value="NZ_RPFL01000013.1"/>
</dbReference>
<feature type="region of interest" description="Disordered" evidence="14">
    <location>
        <begin position="221"/>
        <end position="247"/>
    </location>
</feature>
<keyword evidence="6 15" id="KW-0732">Signal</keyword>
<dbReference type="InterPro" id="IPR012910">
    <property type="entry name" value="Plug_dom"/>
</dbReference>
<evidence type="ECO:0000256" key="2">
    <source>
        <dbReference type="ARBA" id="ARBA00009810"/>
    </source>
</evidence>
<reference evidence="18 19" key="1">
    <citation type="submission" date="2018-11" db="EMBL/GenBank/DDBJ databases">
        <title>Neisseria weixii sp. nov. isolated from the rectal contents of plateau pika (Ochotona cruzoniae).</title>
        <authorList>
            <person name="Zhang G."/>
        </authorList>
    </citation>
    <scope>NUCLEOTIDE SEQUENCE [LARGE SCALE GENOMIC DNA]</scope>
    <source>
        <strain evidence="18 19">10009</strain>
    </source>
</reference>
<feature type="signal peptide" evidence="15">
    <location>
        <begin position="1"/>
        <end position="23"/>
    </location>
</feature>
<evidence type="ECO:0000256" key="9">
    <source>
        <dbReference type="ARBA" id="ARBA00023170"/>
    </source>
</evidence>
<evidence type="ECO:0000256" key="14">
    <source>
        <dbReference type="SAM" id="MobiDB-lite"/>
    </source>
</evidence>
<organism evidence="18 19">
    <name type="scientific">Neisseria weixii</name>
    <dbReference type="NCBI Taxonomy" id="1853276"/>
    <lineage>
        <taxon>Bacteria</taxon>
        <taxon>Pseudomonadati</taxon>
        <taxon>Pseudomonadota</taxon>
        <taxon>Betaproteobacteria</taxon>
        <taxon>Neisseriales</taxon>
        <taxon>Neisseriaceae</taxon>
        <taxon>Neisseria</taxon>
    </lineage>
</organism>
<evidence type="ECO:0000256" key="11">
    <source>
        <dbReference type="PROSITE-ProRule" id="PRU01360"/>
    </source>
</evidence>
<dbReference type="PANTHER" id="PTHR30069:SF29">
    <property type="entry name" value="HEMOGLOBIN AND HEMOGLOBIN-HAPTOGLOBIN-BINDING PROTEIN 1-RELATED"/>
    <property type="match status" value="1"/>
</dbReference>
<keyword evidence="10 11" id="KW-0998">Cell outer membrane</keyword>
<name>A0A3N4N023_9NEIS</name>
<accession>A0A3N4N023</accession>
<keyword evidence="9 18" id="KW-0675">Receptor</keyword>
<evidence type="ECO:0000256" key="4">
    <source>
        <dbReference type="ARBA" id="ARBA00022452"/>
    </source>
</evidence>
<dbReference type="GO" id="GO:0009279">
    <property type="term" value="C:cell outer membrane"/>
    <property type="evidence" value="ECO:0007669"/>
    <property type="project" value="UniProtKB-SubCell"/>
</dbReference>
<dbReference type="Pfam" id="PF07715">
    <property type="entry name" value="Plug"/>
    <property type="match status" value="1"/>
</dbReference>
<evidence type="ECO:0000256" key="1">
    <source>
        <dbReference type="ARBA" id="ARBA00004571"/>
    </source>
</evidence>
<evidence type="ECO:0000256" key="8">
    <source>
        <dbReference type="ARBA" id="ARBA00023136"/>
    </source>
</evidence>
<dbReference type="CDD" id="cd01347">
    <property type="entry name" value="ligand_gated_channel"/>
    <property type="match status" value="1"/>
</dbReference>
<dbReference type="InterPro" id="IPR010949">
    <property type="entry name" value="TonB_Hb/transfer/lactofer_rcpt"/>
</dbReference>
<dbReference type="Gene3D" id="2.170.130.10">
    <property type="entry name" value="TonB-dependent receptor, plug domain"/>
    <property type="match status" value="1"/>
</dbReference>
<feature type="short sequence motif" description="TonB C-terminal box" evidence="12">
    <location>
        <begin position="779"/>
        <end position="796"/>
    </location>
</feature>
<evidence type="ECO:0000256" key="12">
    <source>
        <dbReference type="PROSITE-ProRule" id="PRU10144"/>
    </source>
</evidence>
<keyword evidence="5 11" id="KW-0812">Transmembrane</keyword>
<feature type="compositionally biased region" description="Basic and acidic residues" evidence="14">
    <location>
        <begin position="221"/>
        <end position="242"/>
    </location>
</feature>
<comment type="similarity">
    <text evidence="2 11 13">Belongs to the TonB-dependent receptor family.</text>
</comment>
<comment type="subcellular location">
    <subcellularLocation>
        <location evidence="1 11">Cell outer membrane</location>
        <topology evidence="1 11">Multi-pass membrane protein</topology>
    </subcellularLocation>
</comment>
<evidence type="ECO:0000313" key="19">
    <source>
        <dbReference type="Proteomes" id="UP000272412"/>
    </source>
</evidence>
<dbReference type="NCBIfam" id="TIGR01786">
    <property type="entry name" value="TonB-hemlactrns"/>
    <property type="match status" value="1"/>
</dbReference>
<dbReference type="OrthoDB" id="9764669at2"/>
<evidence type="ECO:0000256" key="5">
    <source>
        <dbReference type="ARBA" id="ARBA00022692"/>
    </source>
</evidence>
<evidence type="ECO:0000313" key="18">
    <source>
        <dbReference type="EMBL" id="RPD87417.1"/>
    </source>
</evidence>
<dbReference type="GO" id="GO:0044718">
    <property type="term" value="P:siderophore transmembrane transport"/>
    <property type="evidence" value="ECO:0007669"/>
    <property type="project" value="TreeGrafter"/>
</dbReference>
<feature type="chain" id="PRO_5018173257" evidence="15">
    <location>
        <begin position="24"/>
        <end position="796"/>
    </location>
</feature>
<evidence type="ECO:0000259" key="16">
    <source>
        <dbReference type="Pfam" id="PF00593"/>
    </source>
</evidence>
<comment type="caution">
    <text evidence="18">The sequence shown here is derived from an EMBL/GenBank/DDBJ whole genome shotgun (WGS) entry which is preliminary data.</text>
</comment>
<dbReference type="Pfam" id="PF00593">
    <property type="entry name" value="TonB_dep_Rec_b-barrel"/>
    <property type="match status" value="1"/>
</dbReference>
<evidence type="ECO:0000256" key="3">
    <source>
        <dbReference type="ARBA" id="ARBA00022448"/>
    </source>
</evidence>
<dbReference type="InterPro" id="IPR000531">
    <property type="entry name" value="Beta-barrel_TonB"/>
</dbReference>
<dbReference type="EMBL" id="RPFL01000013">
    <property type="protein sequence ID" value="RPD87417.1"/>
    <property type="molecule type" value="Genomic_DNA"/>
</dbReference>
<evidence type="ECO:0000256" key="13">
    <source>
        <dbReference type="RuleBase" id="RU003357"/>
    </source>
</evidence>
<dbReference type="SUPFAM" id="SSF56935">
    <property type="entry name" value="Porins"/>
    <property type="match status" value="1"/>
</dbReference>
<proteinExistence type="inferred from homology"/>
<dbReference type="GO" id="GO:0015344">
    <property type="term" value="F:siderophore uptake transmembrane transporter activity"/>
    <property type="evidence" value="ECO:0007669"/>
    <property type="project" value="TreeGrafter"/>
</dbReference>
<dbReference type="InterPro" id="IPR037066">
    <property type="entry name" value="Plug_dom_sf"/>
</dbReference>
<evidence type="ECO:0000256" key="10">
    <source>
        <dbReference type="ARBA" id="ARBA00023237"/>
    </source>
</evidence>
<sequence>MKTPHILPLAAIIGLLFSHPTRAFEINSDEYPDRTQAAHPLQLQQVNVRGKRMTPPSVERKQLEQIQTEMIRDNKDLVRYTPDVGLSDSGRHQKGFAMRGVEGNRVGISIDGVNLPDSEENSLYARYGNFNSSRLAIDPELVRQIDIAKGADSFNTGSGALGGSVNYKTLDARDILDSEQKFGGILKSGYSSRNIEWANTGGVAWDTGRFDGVLLYSQRRGHETESHGRRGHAAVKEGEGENIRGSARGIPDAAKHKYHSFLAKAGVQLNENHRIGASINGQQGNNYTIEDSYNLIGSNWRHADDRHKRRNFNAYYEYTPDSDVLGLLRMDADYQKTHVGAINYKGTYLQDWSSDEWPKPYLWDQPDLDNVYRRDMMTRLKRLSVRFDSQPLQWGGEHTLSLRSFIGERAFENLNQDDIYWKGEKYRSTNTIQYPVKTRNYGFSLSDHTRWNDTLTSNIGVRYDHTKMTPQDLNAGCNNCAEKPDANSFSGWSGFAGLGWQFADGWRAGYNVSAGYRVPTASEMYFTFNNGAATWVANPSLKAERSVTHNLSLQGQGAAGHLDLNLYQSNYRHFLSEEQYLETVVDPTCDWYSQYWSGCSPHRSQLYWHMTNIDKARIRGIEFSGRLNADKVWPAVPAGWKLFGALGYAKSKLSGDNSLLSTQPLKIITGIDYESPSDKWAVMSRLTYLGGKKANDAQYTVYEGSNNKGFTKTVEAYPWLNKSAYVFDLFGYYKPTKNLTLRGGVYNLFNRQYHTWDSLRGIYSYSTTNAVDRDNKGLQRYYAPGRNYAFSLEYKF</sequence>
<keyword evidence="19" id="KW-1185">Reference proteome</keyword>
<dbReference type="InterPro" id="IPR010917">
    <property type="entry name" value="TonB_rcpt_CS"/>
</dbReference>
<evidence type="ECO:0000259" key="17">
    <source>
        <dbReference type="Pfam" id="PF07715"/>
    </source>
</evidence>
<keyword evidence="3 11" id="KW-0813">Transport</keyword>
<evidence type="ECO:0000256" key="15">
    <source>
        <dbReference type="SAM" id="SignalP"/>
    </source>
</evidence>
<keyword evidence="4 11" id="KW-1134">Transmembrane beta strand</keyword>
<dbReference type="InterPro" id="IPR036942">
    <property type="entry name" value="Beta-barrel_TonB_sf"/>
</dbReference>
<dbReference type="Proteomes" id="UP000272412">
    <property type="component" value="Unassembled WGS sequence"/>
</dbReference>
<keyword evidence="7 13" id="KW-0798">TonB box</keyword>
<dbReference type="InterPro" id="IPR039426">
    <property type="entry name" value="TonB-dep_rcpt-like"/>
</dbReference>
<feature type="domain" description="TonB-dependent receptor-like beta-barrel" evidence="16">
    <location>
        <begin position="280"/>
        <end position="748"/>
    </location>
</feature>
<keyword evidence="8 11" id="KW-0472">Membrane</keyword>
<evidence type="ECO:0000256" key="7">
    <source>
        <dbReference type="ARBA" id="ARBA00023077"/>
    </source>
</evidence>
<feature type="domain" description="TonB-dependent receptor plug" evidence="17">
    <location>
        <begin position="51"/>
        <end position="163"/>
    </location>
</feature>
<dbReference type="Gene3D" id="2.40.170.20">
    <property type="entry name" value="TonB-dependent receptor, beta-barrel domain"/>
    <property type="match status" value="1"/>
</dbReference>
<gene>
    <name evidence="18" type="ORF">EGK74_05880</name>
</gene>
<dbReference type="PROSITE" id="PS52016">
    <property type="entry name" value="TONB_DEPENDENT_REC_3"/>
    <property type="match status" value="1"/>
</dbReference>
<dbReference type="AlphaFoldDB" id="A0A3N4N023"/>
<evidence type="ECO:0000256" key="6">
    <source>
        <dbReference type="ARBA" id="ARBA00022729"/>
    </source>
</evidence>
<protein>
    <submittedName>
        <fullName evidence="18">TonB-dependent hemoglobin/transferrin/lactoferrin family receptor</fullName>
    </submittedName>
</protein>
<dbReference type="PROSITE" id="PS01156">
    <property type="entry name" value="TONB_DEPENDENT_REC_2"/>
    <property type="match status" value="1"/>
</dbReference>
<dbReference type="PANTHER" id="PTHR30069">
    <property type="entry name" value="TONB-DEPENDENT OUTER MEMBRANE RECEPTOR"/>
    <property type="match status" value="1"/>
</dbReference>